<keyword evidence="3" id="KW-1185">Reference proteome</keyword>
<evidence type="ECO:0000313" key="2">
    <source>
        <dbReference type="EMBL" id="VDK34582.1"/>
    </source>
</evidence>
<feature type="region of interest" description="Disordered" evidence="1">
    <location>
        <begin position="115"/>
        <end position="156"/>
    </location>
</feature>
<protein>
    <submittedName>
        <fullName evidence="2">Uncharacterized protein</fullName>
    </submittedName>
</protein>
<gene>
    <name evidence="2" type="ORF">DILT_LOCUS600</name>
</gene>
<proteinExistence type="predicted"/>
<organism evidence="2 3">
    <name type="scientific">Dibothriocephalus latus</name>
    <name type="common">Fish tapeworm</name>
    <name type="synonym">Diphyllobothrium latum</name>
    <dbReference type="NCBI Taxonomy" id="60516"/>
    <lineage>
        <taxon>Eukaryota</taxon>
        <taxon>Metazoa</taxon>
        <taxon>Spiralia</taxon>
        <taxon>Lophotrochozoa</taxon>
        <taxon>Platyhelminthes</taxon>
        <taxon>Cestoda</taxon>
        <taxon>Eucestoda</taxon>
        <taxon>Diphyllobothriidea</taxon>
        <taxon>Diphyllobothriidae</taxon>
        <taxon>Dibothriocephalus</taxon>
    </lineage>
</organism>
<evidence type="ECO:0000256" key="1">
    <source>
        <dbReference type="SAM" id="MobiDB-lite"/>
    </source>
</evidence>
<dbReference type="Proteomes" id="UP000281553">
    <property type="component" value="Unassembled WGS sequence"/>
</dbReference>
<dbReference type="EMBL" id="UYRU01002686">
    <property type="protein sequence ID" value="VDK34582.1"/>
    <property type="molecule type" value="Genomic_DNA"/>
</dbReference>
<dbReference type="AlphaFoldDB" id="A0A3P6PD81"/>
<name>A0A3P6PD81_DIBLA</name>
<feature type="compositionally biased region" description="Basic and acidic residues" evidence="1">
    <location>
        <begin position="115"/>
        <end position="130"/>
    </location>
</feature>
<reference evidence="2 3" key="1">
    <citation type="submission" date="2018-11" db="EMBL/GenBank/DDBJ databases">
        <authorList>
            <consortium name="Pathogen Informatics"/>
        </authorList>
    </citation>
    <scope>NUCLEOTIDE SEQUENCE [LARGE SCALE GENOMIC DNA]</scope>
</reference>
<accession>A0A3P6PD81</accession>
<sequence length="333" mass="35942">MAAPDVAAWARDREELCRTYLREKYPKLNHHSTKSTLDESASILQLQRKPSISGSLSLSAEDLIRVCTEWFHNERVPKTASVITEAAINSDLPEPLGAGINDQAMAVEIESVRSFSDELPKSEEPIKEDESQPLAASDASVDESTPVIDAGLEPVDDDAIGEQKEASMDQPSMESPAQPSLINDGSTSVAIATAGSAELVPPNTLTAEVCMSGRSVVSGQMEAIHSALIAHPATIFVELDDCDFGNAPGVPTPLMMMNHHMGLAFDPPELVLDEVARRLFVCLLAGLKTWACNGVHVELDTINEPRADLYRRFGFYPVSAASTDFTSVLARLI</sequence>
<dbReference type="OrthoDB" id="6238968at2759"/>
<evidence type="ECO:0000313" key="3">
    <source>
        <dbReference type="Proteomes" id="UP000281553"/>
    </source>
</evidence>